<comment type="subcellular location">
    <subcellularLocation>
        <location evidence="1 3">Nucleus</location>
    </subcellularLocation>
</comment>
<feature type="region of interest" description="Disordered" evidence="4">
    <location>
        <begin position="451"/>
        <end position="514"/>
    </location>
</feature>
<feature type="compositionally biased region" description="Polar residues" evidence="4">
    <location>
        <begin position="463"/>
        <end position="481"/>
    </location>
</feature>
<dbReference type="OrthoDB" id="332390at2759"/>
<dbReference type="KEGG" id="nta:107807758"/>
<evidence type="ECO:0000256" key="1">
    <source>
        <dbReference type="ARBA" id="ARBA00004123"/>
    </source>
</evidence>
<evidence type="ECO:0000313" key="7">
    <source>
        <dbReference type="RefSeq" id="XP_016487685.1"/>
    </source>
</evidence>
<sequence>MPLYKRKPFALVEKPKDLKPNDLVFQVRFTKEIFKDYSEYLRRMNLYRHRVWSCKSTGKNNLTYEEALVSEKKAAEEVQKFPEELMAPVLRDVQFSMLNLKDLGDAIAQKLQGCLSEGSELYGRKTNHVYSCKIEKVVKDGEETRYEVSWLDKYERLPENTVINEEDLIRCKLRFSRAFLRSFIRESTYRSIPWVLHEKLAKKHGIPTGPPDELKDQICMQDGGVVINRKKKKSEDREAKENGFQDSNEIGKEDNLNAESIRYPIDDLLVQCAESDKHLVERPSPCREFNVPMECIGDLLMVWDFCTSFGRLFHLSPFSLEDFESAVCHKGSNIVLISECHSALLRFLLKDNGEYFMAVQKKRQKLKITLINWMEYLSDFLELIGIIELSNHVATIKRGHYGLVDIQAKLAILRELVCRVIETEYFKEKLDEDIEKKQALAATRRDEILEESRKKREEDHLKIQSNGKEATKGCGNSSDTGSDNHLRENGDVPSRNGKRTSSQSKHSLEDSESELLADSFKKAKMRKVEVKNATEKMNGSSKIASDKLIKDEGKETLDNRSKDQRALHKMRKNEIKEHLEKRSKEQRKEYLEREIEKRVIRTNPLGKDRDYNRYWFFRRDGRIFVESSDSVQWGYYSSKEELDALIGSLNVKGVRERALKMQLEKLYDKIR</sequence>
<proteinExistence type="predicted"/>
<dbReference type="Pfam" id="PF15613">
    <property type="entry name" value="WSD"/>
    <property type="match status" value="1"/>
</dbReference>
<dbReference type="Pfam" id="PF10537">
    <property type="entry name" value="WAC_Acf1_DNA_bd"/>
    <property type="match status" value="1"/>
</dbReference>
<dbReference type="STRING" id="4097.A0A1S4BFL4"/>
<accession>A0A1S4BFL4</accession>
<name>A0A1S4BFL4_TOBAC</name>
<dbReference type="OMA" id="FVEVHCA"/>
<dbReference type="InterPro" id="IPR053271">
    <property type="entry name" value="DDT_domain"/>
</dbReference>
<dbReference type="RefSeq" id="XP_016487685.1">
    <property type="nucleotide sequence ID" value="XM_016632199.1"/>
</dbReference>
<dbReference type="InterPro" id="IPR028941">
    <property type="entry name" value="WHIM2_dom"/>
</dbReference>
<evidence type="ECO:0000256" key="2">
    <source>
        <dbReference type="ARBA" id="ARBA00023242"/>
    </source>
</evidence>
<feature type="region of interest" description="Disordered" evidence="4">
    <location>
        <begin position="230"/>
        <end position="250"/>
    </location>
</feature>
<feature type="compositionally biased region" description="Basic and acidic residues" evidence="4">
    <location>
        <begin position="544"/>
        <end position="577"/>
    </location>
</feature>
<feature type="compositionally biased region" description="Basic and acidic residues" evidence="4">
    <location>
        <begin position="451"/>
        <end position="462"/>
    </location>
</feature>
<reference evidence="7" key="1">
    <citation type="submission" date="2025-08" db="UniProtKB">
        <authorList>
            <consortium name="RefSeq"/>
        </authorList>
    </citation>
    <scope>IDENTIFICATION</scope>
</reference>
<dbReference type="Pfam" id="PF02791">
    <property type="entry name" value="DDT"/>
    <property type="match status" value="1"/>
</dbReference>
<feature type="domain" description="WAC" evidence="6">
    <location>
        <begin position="22"/>
        <end position="127"/>
    </location>
</feature>
<dbReference type="PROSITE" id="PS50827">
    <property type="entry name" value="DDT"/>
    <property type="match status" value="1"/>
</dbReference>
<keyword evidence="2 3" id="KW-0539">Nucleus</keyword>
<feature type="compositionally biased region" description="Basic and acidic residues" evidence="4">
    <location>
        <begin position="233"/>
        <end position="250"/>
    </location>
</feature>
<dbReference type="PaxDb" id="4097-A0A1S4BFL4"/>
<dbReference type="PANTHER" id="PTHR15546:SF2">
    <property type="entry name" value="DDT DOMAIN-CONTAINING PROTEIN DDB_G0282237"/>
    <property type="match status" value="1"/>
</dbReference>
<dbReference type="GO" id="GO:0000785">
    <property type="term" value="C:chromatin"/>
    <property type="evidence" value="ECO:0007669"/>
    <property type="project" value="UniProtKB-ARBA"/>
</dbReference>
<evidence type="ECO:0000259" key="6">
    <source>
        <dbReference type="PROSITE" id="PS51136"/>
    </source>
</evidence>
<evidence type="ECO:0000259" key="5">
    <source>
        <dbReference type="PROSITE" id="PS50827"/>
    </source>
</evidence>
<dbReference type="SMART" id="SM00571">
    <property type="entry name" value="DDT"/>
    <property type="match status" value="1"/>
</dbReference>
<dbReference type="PROSITE" id="PS51136">
    <property type="entry name" value="WAC"/>
    <property type="match status" value="1"/>
</dbReference>
<dbReference type="InterPro" id="IPR018501">
    <property type="entry name" value="DDT_dom"/>
</dbReference>
<dbReference type="GO" id="GO:0005634">
    <property type="term" value="C:nucleus"/>
    <property type="evidence" value="ECO:0007669"/>
    <property type="project" value="UniProtKB-SubCell"/>
</dbReference>
<dbReference type="InterPro" id="IPR013136">
    <property type="entry name" value="WSTF_Acf1_Cbp146"/>
</dbReference>
<dbReference type="AlphaFoldDB" id="A0A1S4BFL4"/>
<feature type="domain" description="DDT" evidence="5">
    <location>
        <begin position="293"/>
        <end position="354"/>
    </location>
</feature>
<organism evidence="7">
    <name type="scientific">Nicotiana tabacum</name>
    <name type="common">Common tobacco</name>
    <dbReference type="NCBI Taxonomy" id="4097"/>
    <lineage>
        <taxon>Eukaryota</taxon>
        <taxon>Viridiplantae</taxon>
        <taxon>Streptophyta</taxon>
        <taxon>Embryophyta</taxon>
        <taxon>Tracheophyta</taxon>
        <taxon>Spermatophyta</taxon>
        <taxon>Magnoliopsida</taxon>
        <taxon>eudicotyledons</taxon>
        <taxon>Gunneridae</taxon>
        <taxon>Pentapetalae</taxon>
        <taxon>asterids</taxon>
        <taxon>lamiids</taxon>
        <taxon>Solanales</taxon>
        <taxon>Solanaceae</taxon>
        <taxon>Nicotianoideae</taxon>
        <taxon>Nicotianeae</taxon>
        <taxon>Nicotiana</taxon>
    </lineage>
</organism>
<protein>
    <submittedName>
        <fullName evidence="7">DDT domain-containing protein DDB_G0282237</fullName>
    </submittedName>
</protein>
<feature type="region of interest" description="Disordered" evidence="4">
    <location>
        <begin position="531"/>
        <end position="577"/>
    </location>
</feature>
<gene>
    <name evidence="7" type="primary">LOC107807758</name>
</gene>
<dbReference type="PANTHER" id="PTHR15546">
    <property type="entry name" value="BROMODOMAIN ADJACENT TO ZINC FINGER DOMAIN, 2A"/>
    <property type="match status" value="1"/>
</dbReference>
<evidence type="ECO:0000256" key="4">
    <source>
        <dbReference type="SAM" id="MobiDB-lite"/>
    </source>
</evidence>
<evidence type="ECO:0000256" key="3">
    <source>
        <dbReference type="PROSITE-ProRule" id="PRU00475"/>
    </source>
</evidence>